<reference evidence="1" key="1">
    <citation type="submission" date="2018-11" db="EMBL/GenBank/DDBJ databases">
        <authorList>
            <consortium name="Pathogen Informatics"/>
        </authorList>
    </citation>
    <scope>NUCLEOTIDE SEQUENCE</scope>
</reference>
<dbReference type="AlphaFoldDB" id="A0A448XN35"/>
<comment type="caution">
    <text evidence="1">The sequence shown here is derived from an EMBL/GenBank/DDBJ whole genome shotgun (WGS) entry which is preliminary data.</text>
</comment>
<organism evidence="1 2">
    <name type="scientific">Protopolystoma xenopodis</name>
    <dbReference type="NCBI Taxonomy" id="117903"/>
    <lineage>
        <taxon>Eukaryota</taxon>
        <taxon>Metazoa</taxon>
        <taxon>Spiralia</taxon>
        <taxon>Lophotrochozoa</taxon>
        <taxon>Platyhelminthes</taxon>
        <taxon>Monogenea</taxon>
        <taxon>Polyopisthocotylea</taxon>
        <taxon>Polystomatidea</taxon>
        <taxon>Polystomatidae</taxon>
        <taxon>Protopolystoma</taxon>
    </lineage>
</organism>
<dbReference type="EMBL" id="CAAALY010265800">
    <property type="protein sequence ID" value="VEL40645.1"/>
    <property type="molecule type" value="Genomic_DNA"/>
</dbReference>
<evidence type="ECO:0000313" key="2">
    <source>
        <dbReference type="Proteomes" id="UP000784294"/>
    </source>
</evidence>
<gene>
    <name evidence="1" type="ORF">PXEA_LOCUS34085</name>
</gene>
<accession>A0A448XN35</accession>
<dbReference type="Proteomes" id="UP000784294">
    <property type="component" value="Unassembled WGS sequence"/>
</dbReference>
<proteinExistence type="predicted"/>
<sequence length="376" mass="42205">MVSFFKGCPDDWVTLNAPVRQRGCRRLLFRWIKTNLFSDSLSPEREDSAFISAYTFFNSPTSLLIVTCRLPLSSVWTVQLSDGPLSLRLFRPHNSASSRLSRRPTHISHTLSLSFWRSLARSFSRVNPTESVTFYSLESIIIHFLCPLLDSSTFTHFKSSTLRRHTSRSLRRLYPSFVWHLRVRLQSLVSGCVAAGFLYFSGMNPTSCSVLPSHRSLPVSPSLMSSDRTQAHSLIRLRTWFQTHYHSLPRAPKTLRNAVSPFLGHPRPSPDSSSGIRTLDTTYLSFPLPVDPLPKPHTRTQSRHTRTVTMSPAADLCSPGSTQHVHAAARRRLYSCMADPLAAASQNVLRLKRVSDSPQLLVISKSLGQASGTAFL</sequence>
<name>A0A448XN35_9PLAT</name>
<protein>
    <submittedName>
        <fullName evidence="1">Uncharacterized protein</fullName>
    </submittedName>
</protein>
<keyword evidence="2" id="KW-1185">Reference proteome</keyword>
<evidence type="ECO:0000313" key="1">
    <source>
        <dbReference type="EMBL" id="VEL40645.1"/>
    </source>
</evidence>